<evidence type="ECO:0000256" key="1">
    <source>
        <dbReference type="SAM" id="MobiDB-lite"/>
    </source>
</evidence>
<dbReference type="OrthoDB" id="6020229at2759"/>
<protein>
    <submittedName>
        <fullName evidence="3">28S ribosomal protein S28, mitochondrial</fullName>
    </submittedName>
</protein>
<dbReference type="Proteomes" id="UP000515160">
    <property type="component" value="Chromosome 3"/>
</dbReference>
<dbReference type="GeneID" id="117569974"/>
<evidence type="ECO:0000313" key="2">
    <source>
        <dbReference type="Proteomes" id="UP000515160"/>
    </source>
</evidence>
<dbReference type="Pfam" id="PF10246">
    <property type="entry name" value="MRP-S35"/>
    <property type="match status" value="1"/>
</dbReference>
<keyword evidence="3" id="KW-0687">Ribonucleoprotein</keyword>
<feature type="region of interest" description="Disordered" evidence="1">
    <location>
        <begin position="30"/>
        <end position="57"/>
    </location>
</feature>
<dbReference type="AlphaFoldDB" id="A0A6P8WU85"/>
<sequence length="201" mass="22190">MSLLHKFCRISLQTNNAFTLSRQLSIAQRSLSASSNNNETTTAPPSGENEEQLESNSNKGGFARAFEKYTAPAAPEEQPVDNQSFASMLRQSKFIDLGDAEGKVVSGKIFHVVGDDLYIDFGWKFHCVCTRPTRNASDYVRGARVRLRVKDLELSTKFLGSSKDITILEADCHLLGLISTPTRQSATKNVPFSAPKMETLL</sequence>
<gene>
    <name evidence="3" type="primary">LOC117569974</name>
</gene>
<evidence type="ECO:0000313" key="3">
    <source>
        <dbReference type="RefSeq" id="XP_034107241.1"/>
    </source>
</evidence>
<reference evidence="3" key="1">
    <citation type="submission" date="2025-08" db="UniProtKB">
        <authorList>
            <consortium name="RefSeq"/>
        </authorList>
    </citation>
    <scope>IDENTIFICATION</scope>
    <source>
        <strain evidence="3">15112-1751.03</strain>
        <tissue evidence="3">Whole Adult</tissue>
    </source>
</reference>
<organism evidence="2 3">
    <name type="scientific">Drosophila albomicans</name>
    <name type="common">Fruit fly</name>
    <dbReference type="NCBI Taxonomy" id="7291"/>
    <lineage>
        <taxon>Eukaryota</taxon>
        <taxon>Metazoa</taxon>
        <taxon>Ecdysozoa</taxon>
        <taxon>Arthropoda</taxon>
        <taxon>Hexapoda</taxon>
        <taxon>Insecta</taxon>
        <taxon>Pterygota</taxon>
        <taxon>Neoptera</taxon>
        <taxon>Endopterygota</taxon>
        <taxon>Diptera</taxon>
        <taxon>Brachycera</taxon>
        <taxon>Muscomorpha</taxon>
        <taxon>Ephydroidea</taxon>
        <taxon>Drosophilidae</taxon>
        <taxon>Drosophila</taxon>
    </lineage>
</organism>
<dbReference type="PANTHER" id="PTHR13447:SF2">
    <property type="entry name" value="SMALL RIBOSOMAL SUBUNIT PROTEIN BS1M"/>
    <property type="match status" value="1"/>
</dbReference>
<feature type="compositionally biased region" description="Polar residues" evidence="1">
    <location>
        <begin position="30"/>
        <end position="44"/>
    </location>
</feature>
<accession>A0A6P8WU85</accession>
<dbReference type="CTD" id="28957"/>
<dbReference type="PANTHER" id="PTHR13447">
    <property type="entry name" value="MITOCHONDRIAL 28S RIBOSOMAL PROTEIN S28"/>
    <property type="match status" value="1"/>
</dbReference>
<name>A0A6P8WU85_DROAB</name>
<keyword evidence="2" id="KW-1185">Reference proteome</keyword>
<dbReference type="InterPro" id="IPR019375">
    <property type="entry name" value="Ribosomal_bS1m"/>
</dbReference>
<proteinExistence type="predicted"/>
<dbReference type="GO" id="GO:0005763">
    <property type="term" value="C:mitochondrial small ribosomal subunit"/>
    <property type="evidence" value="ECO:0007669"/>
    <property type="project" value="TreeGrafter"/>
</dbReference>
<dbReference type="RefSeq" id="XP_034107241.1">
    <property type="nucleotide sequence ID" value="XM_034251350.2"/>
</dbReference>
<keyword evidence="3" id="KW-0689">Ribosomal protein</keyword>